<reference evidence="4 5" key="1">
    <citation type="submission" date="2023-07" db="EMBL/GenBank/DDBJ databases">
        <title>Genomic Encyclopedia of Type Strains, Phase IV (KMG-IV): sequencing the most valuable type-strain genomes for metagenomic binning, comparative biology and taxonomic classification.</title>
        <authorList>
            <person name="Goeker M."/>
        </authorList>
    </citation>
    <scope>NUCLEOTIDE SEQUENCE [LARGE SCALE GENOMIC DNA]</scope>
    <source>
        <strain evidence="4 5">B1-1</strain>
    </source>
</reference>
<sequence length="308" mass="34657">MNDLLKRLAGLTGSTPVLVAAYDGFDRLRYANAAFRSAFFIDEREEPLWSEIMRRNFSARRGTVIRAPDFEEWLVGTQSRRGKLGFRAFETDLHDGRWLWMTETVEADGWMLCIASDVTSLRPDERTVRQDRDFAIKASFTDELTGIANRRFVSGRIEEMMEAAEPGRPAGCVALIDLDHFKVINDRFGHATGDAILKDFARRIQTQVRRTDCFGRFGGEEFVLVLPHTGLEQGVLILERMASLIRMTRPLPDRPDLAYTFSAGVTAAEAGDSPASLFARADAALYAAKLAGRDRIRIWRSDDTQIAS</sequence>
<dbReference type="CDD" id="cd01949">
    <property type="entry name" value="GGDEF"/>
    <property type="match status" value="1"/>
</dbReference>
<dbReference type="Proteomes" id="UP001223743">
    <property type="component" value="Unassembled WGS sequence"/>
</dbReference>
<dbReference type="EC" id="2.7.7.65" evidence="1"/>
<evidence type="ECO:0000256" key="1">
    <source>
        <dbReference type="ARBA" id="ARBA00012528"/>
    </source>
</evidence>
<name>A0ABU0M820_9HYPH</name>
<dbReference type="SUPFAM" id="SSF55073">
    <property type="entry name" value="Nucleotide cyclase"/>
    <property type="match status" value="1"/>
</dbReference>
<dbReference type="Pfam" id="PF00990">
    <property type="entry name" value="GGDEF"/>
    <property type="match status" value="1"/>
</dbReference>
<evidence type="ECO:0000313" key="4">
    <source>
        <dbReference type="EMBL" id="MDQ0517101.1"/>
    </source>
</evidence>
<gene>
    <name evidence="4" type="ORF">QO015_002714</name>
</gene>
<dbReference type="InterPro" id="IPR050469">
    <property type="entry name" value="Diguanylate_Cyclase"/>
</dbReference>
<dbReference type="EMBL" id="JAUSWJ010000001">
    <property type="protein sequence ID" value="MDQ0517101.1"/>
    <property type="molecule type" value="Genomic_DNA"/>
</dbReference>
<dbReference type="RefSeq" id="WP_266278728.1">
    <property type="nucleotide sequence ID" value="NZ_JAPKNF010000001.1"/>
</dbReference>
<dbReference type="InterPro" id="IPR000160">
    <property type="entry name" value="GGDEF_dom"/>
</dbReference>
<keyword evidence="5" id="KW-1185">Reference proteome</keyword>
<dbReference type="SMART" id="SM00267">
    <property type="entry name" value="GGDEF"/>
    <property type="match status" value="1"/>
</dbReference>
<dbReference type="NCBIfam" id="TIGR00254">
    <property type="entry name" value="GGDEF"/>
    <property type="match status" value="1"/>
</dbReference>
<dbReference type="PANTHER" id="PTHR45138:SF9">
    <property type="entry name" value="DIGUANYLATE CYCLASE DGCM-RELATED"/>
    <property type="match status" value="1"/>
</dbReference>
<dbReference type="Gene3D" id="3.30.70.270">
    <property type="match status" value="1"/>
</dbReference>
<evidence type="ECO:0000313" key="5">
    <source>
        <dbReference type="Proteomes" id="UP001223743"/>
    </source>
</evidence>
<comment type="catalytic activity">
    <reaction evidence="2">
        <text>2 GTP = 3',3'-c-di-GMP + 2 diphosphate</text>
        <dbReference type="Rhea" id="RHEA:24898"/>
        <dbReference type="ChEBI" id="CHEBI:33019"/>
        <dbReference type="ChEBI" id="CHEBI:37565"/>
        <dbReference type="ChEBI" id="CHEBI:58805"/>
        <dbReference type="EC" id="2.7.7.65"/>
    </reaction>
</comment>
<accession>A0ABU0M820</accession>
<dbReference type="PANTHER" id="PTHR45138">
    <property type="entry name" value="REGULATORY COMPONENTS OF SENSORY TRANSDUCTION SYSTEM"/>
    <property type="match status" value="1"/>
</dbReference>
<dbReference type="InterPro" id="IPR043128">
    <property type="entry name" value="Rev_trsase/Diguanyl_cyclase"/>
</dbReference>
<comment type="caution">
    <text evidence="4">The sequence shown here is derived from an EMBL/GenBank/DDBJ whole genome shotgun (WGS) entry which is preliminary data.</text>
</comment>
<proteinExistence type="predicted"/>
<evidence type="ECO:0000256" key="2">
    <source>
        <dbReference type="ARBA" id="ARBA00034247"/>
    </source>
</evidence>
<organism evidence="4 5">
    <name type="scientific">Kaistia geumhonensis</name>
    <dbReference type="NCBI Taxonomy" id="410839"/>
    <lineage>
        <taxon>Bacteria</taxon>
        <taxon>Pseudomonadati</taxon>
        <taxon>Pseudomonadota</taxon>
        <taxon>Alphaproteobacteria</taxon>
        <taxon>Hyphomicrobiales</taxon>
        <taxon>Kaistiaceae</taxon>
        <taxon>Kaistia</taxon>
    </lineage>
</organism>
<evidence type="ECO:0000259" key="3">
    <source>
        <dbReference type="PROSITE" id="PS50887"/>
    </source>
</evidence>
<protein>
    <recommendedName>
        <fullName evidence="1">diguanylate cyclase</fullName>
        <ecNumber evidence="1">2.7.7.65</ecNumber>
    </recommendedName>
</protein>
<dbReference type="InterPro" id="IPR029787">
    <property type="entry name" value="Nucleotide_cyclase"/>
</dbReference>
<dbReference type="PROSITE" id="PS50887">
    <property type="entry name" value="GGDEF"/>
    <property type="match status" value="1"/>
</dbReference>
<feature type="domain" description="GGDEF" evidence="3">
    <location>
        <begin position="169"/>
        <end position="301"/>
    </location>
</feature>